<dbReference type="NCBIfam" id="TIGR01722">
    <property type="entry name" value="MMSDH"/>
    <property type="match status" value="1"/>
</dbReference>
<dbReference type="Gene3D" id="3.40.309.10">
    <property type="entry name" value="Aldehyde Dehydrogenase, Chain A, domain 2"/>
    <property type="match status" value="1"/>
</dbReference>
<dbReference type="Pfam" id="PF00171">
    <property type="entry name" value="Aldedh"/>
    <property type="match status" value="1"/>
</dbReference>
<keyword evidence="3" id="KW-0520">NAD</keyword>
<dbReference type="FunFam" id="3.40.605.10:FF:000003">
    <property type="entry name" value="Methylmalonate-semialdehyde dehydrogenase [acylating]"/>
    <property type="match status" value="1"/>
</dbReference>
<dbReference type="PANTHER" id="PTHR43866:SF4">
    <property type="entry name" value="MALONATE-SEMIALDEHYDE DEHYDROGENASE"/>
    <property type="match status" value="1"/>
</dbReference>
<dbReference type="InterPro" id="IPR015590">
    <property type="entry name" value="Aldehyde_DH_dom"/>
</dbReference>
<dbReference type="CDD" id="cd07085">
    <property type="entry name" value="ALDH_F6_MMSDH"/>
    <property type="match status" value="1"/>
</dbReference>
<dbReference type="Proteomes" id="UP000184226">
    <property type="component" value="Unassembled WGS sequence"/>
</dbReference>
<protein>
    <recommendedName>
        <fullName evidence="1">methylmalonate-semialdehyde dehydrogenase (CoA acylating)</fullName>
        <ecNumber evidence="1">1.2.1.27</ecNumber>
    </recommendedName>
</protein>
<gene>
    <name evidence="6" type="ORF">SAMN04488135_106190</name>
</gene>
<evidence type="ECO:0000256" key="3">
    <source>
        <dbReference type="ARBA" id="ARBA00023027"/>
    </source>
</evidence>
<evidence type="ECO:0000256" key="1">
    <source>
        <dbReference type="ARBA" id="ARBA00013048"/>
    </source>
</evidence>
<dbReference type="SUPFAM" id="SSF53720">
    <property type="entry name" value="ALDH-like"/>
    <property type="match status" value="1"/>
</dbReference>
<name>A0A1M5X6V2_9BURK</name>
<keyword evidence="2" id="KW-0560">Oxidoreductase</keyword>
<evidence type="ECO:0000256" key="4">
    <source>
        <dbReference type="SAM" id="MobiDB-lite"/>
    </source>
</evidence>
<dbReference type="STRING" id="658167.SAMN04488135_106190"/>
<evidence type="ECO:0000256" key="2">
    <source>
        <dbReference type="ARBA" id="ARBA00023002"/>
    </source>
</evidence>
<dbReference type="InterPro" id="IPR016162">
    <property type="entry name" value="Ald_DH_N"/>
</dbReference>
<dbReference type="EC" id="1.2.1.27" evidence="1"/>
<evidence type="ECO:0000259" key="5">
    <source>
        <dbReference type="Pfam" id="PF00171"/>
    </source>
</evidence>
<dbReference type="AlphaFoldDB" id="A0A1M5X6V2"/>
<reference evidence="6 7" key="1">
    <citation type="submission" date="2016-11" db="EMBL/GenBank/DDBJ databases">
        <authorList>
            <person name="Jaros S."/>
            <person name="Januszkiewicz K."/>
            <person name="Wedrychowicz H."/>
        </authorList>
    </citation>
    <scope>NUCLEOTIDE SEQUENCE [LARGE SCALE GENOMIC DNA]</scope>
    <source>
        <strain evidence="6 7">CGMCC 1.10190</strain>
    </source>
</reference>
<proteinExistence type="predicted"/>
<feature type="domain" description="Aldehyde dehydrogenase" evidence="5">
    <location>
        <begin position="37"/>
        <end position="498"/>
    </location>
</feature>
<evidence type="ECO:0000313" key="6">
    <source>
        <dbReference type="EMBL" id="SHH95545.1"/>
    </source>
</evidence>
<dbReference type="GO" id="GO:0006210">
    <property type="term" value="P:thymine catabolic process"/>
    <property type="evidence" value="ECO:0007669"/>
    <property type="project" value="TreeGrafter"/>
</dbReference>
<dbReference type="InterPro" id="IPR016161">
    <property type="entry name" value="Ald_DH/histidinol_DH"/>
</dbReference>
<dbReference type="EMBL" id="FQXE01000006">
    <property type="protein sequence ID" value="SHH95545.1"/>
    <property type="molecule type" value="Genomic_DNA"/>
</dbReference>
<evidence type="ECO:0000313" key="7">
    <source>
        <dbReference type="Proteomes" id="UP000184226"/>
    </source>
</evidence>
<sequence length="517" mass="55832">MKDQQSSADPGQANTQAAYTDENDVVNFIGGQVRASSGDRKQAVFNPSTGEVARHVALSALDDVNAAVAAAKAAAHAWADTPPVRRARIMHQFLRLMNENTDTLAAMITAEHGKVFTDAQGEVARGIDVIEFACGIPQLLKGDYTEQVAKGIDNWTMRQPLGVVAGITPFNFPCMVPCWMFPVAIAAGNTFILKPSERDPSVSILMAQLFKEAGLPDGVFNVVQGDKVVVDALLEHADVAALSFVGSTPIAQYIYERGAHFGKRVQALGGAKNHMVIMPDADIERTVDALVGAAYGSAGERCMAISVAVLVGDVGRKIVPALQDRTKALKIRDGMDLDAEMGPVVTKEALLRIENYIAAGVDEGAELLVDGRGYKVAGRENGFYVGGTLFDKVTPGMRIYKEEIFGPVLVCIHVDDLGAAIDLVNNHEFGNGVSCFTSDGHTAREFSRRIQVGMVGVNVPIPVPMSWHGFGGWKRSLFGDMHSYGEEGVRFYTKQKSIMQRWPESINKGNEFNMPTM</sequence>
<dbReference type="FunFam" id="3.40.309.10:FF:000002">
    <property type="entry name" value="Methylmalonate-semialdehyde dehydrogenase (Acylating)"/>
    <property type="match status" value="1"/>
</dbReference>
<dbReference type="OrthoDB" id="6187633at2"/>
<dbReference type="RefSeq" id="WP_073103820.1">
    <property type="nucleotide sequence ID" value="NZ_FQXE01000006.1"/>
</dbReference>
<dbReference type="InterPro" id="IPR010061">
    <property type="entry name" value="MeMal-semiAld_DH"/>
</dbReference>
<dbReference type="PROSITE" id="PS00070">
    <property type="entry name" value="ALDEHYDE_DEHYDR_CYS"/>
    <property type="match status" value="1"/>
</dbReference>
<accession>A0A1M5X6V2</accession>
<dbReference type="InterPro" id="IPR016160">
    <property type="entry name" value="Ald_DH_CS_CYS"/>
</dbReference>
<dbReference type="GO" id="GO:0004491">
    <property type="term" value="F:methylmalonate-semialdehyde dehydrogenase (acylating, NAD) activity"/>
    <property type="evidence" value="ECO:0007669"/>
    <property type="project" value="UniProtKB-EC"/>
</dbReference>
<feature type="region of interest" description="Disordered" evidence="4">
    <location>
        <begin position="1"/>
        <end position="20"/>
    </location>
</feature>
<dbReference type="InterPro" id="IPR016163">
    <property type="entry name" value="Ald_DH_C"/>
</dbReference>
<dbReference type="GO" id="GO:0006574">
    <property type="term" value="P:L-valine catabolic process"/>
    <property type="evidence" value="ECO:0007669"/>
    <property type="project" value="TreeGrafter"/>
</dbReference>
<dbReference type="PANTHER" id="PTHR43866">
    <property type="entry name" value="MALONATE-SEMIALDEHYDE DEHYDROGENASE"/>
    <property type="match status" value="1"/>
</dbReference>
<organism evidence="6 7">
    <name type="scientific">Pollutimonas bauzanensis</name>
    <dbReference type="NCBI Taxonomy" id="658167"/>
    <lineage>
        <taxon>Bacteria</taxon>
        <taxon>Pseudomonadati</taxon>
        <taxon>Pseudomonadota</taxon>
        <taxon>Betaproteobacteria</taxon>
        <taxon>Burkholderiales</taxon>
        <taxon>Alcaligenaceae</taxon>
        <taxon>Pollutimonas</taxon>
    </lineage>
</organism>
<feature type="compositionally biased region" description="Polar residues" evidence="4">
    <location>
        <begin position="1"/>
        <end position="18"/>
    </location>
</feature>
<keyword evidence="7" id="KW-1185">Reference proteome</keyword>
<dbReference type="Gene3D" id="3.40.605.10">
    <property type="entry name" value="Aldehyde Dehydrogenase, Chain A, domain 1"/>
    <property type="match status" value="1"/>
</dbReference>